<dbReference type="EMBL" id="JANAKD010000826">
    <property type="protein sequence ID" value="KAJ3487708.1"/>
    <property type="molecule type" value="Genomic_DNA"/>
</dbReference>
<evidence type="ECO:0000313" key="1">
    <source>
        <dbReference type="EMBL" id="KAJ3487708.1"/>
    </source>
</evidence>
<organism evidence="1 2">
    <name type="scientific">Lecanicillium saksenae</name>
    <dbReference type="NCBI Taxonomy" id="468837"/>
    <lineage>
        <taxon>Eukaryota</taxon>
        <taxon>Fungi</taxon>
        <taxon>Dikarya</taxon>
        <taxon>Ascomycota</taxon>
        <taxon>Pezizomycotina</taxon>
        <taxon>Sordariomycetes</taxon>
        <taxon>Hypocreomycetidae</taxon>
        <taxon>Hypocreales</taxon>
        <taxon>Cordycipitaceae</taxon>
        <taxon>Lecanicillium</taxon>
    </lineage>
</organism>
<name>A0ACC1QPW1_9HYPO</name>
<evidence type="ECO:0000313" key="2">
    <source>
        <dbReference type="Proteomes" id="UP001148737"/>
    </source>
</evidence>
<accession>A0ACC1QPW1</accession>
<gene>
    <name evidence="1" type="ORF">NLG97_g6351</name>
</gene>
<protein>
    <submittedName>
        <fullName evidence="1">Uncharacterized protein</fullName>
    </submittedName>
</protein>
<sequence length="246" mass="25088">MCGGDGKYTYVLLDKNKVIAGSSGSSGSSDSSAASQQPPPPPPPSASPSGTEQPPPPQIVTVTQPNSEDATTIIRTVQPSTSVQTISVNNGPATLRTITITGTAVTSTAVASNTGPTTAAPKPNGGDSGLKRGAIAGIAIGGSAAGLFMGLAALMVWRRNRQNKADKEAGTGNMEARFGGSDSVTYFGSSSMTIRRDNTSASADSRMGAFGQNKNLWRNSTGSLEDSSSETNQVLRVVNPDAPEKL</sequence>
<keyword evidence="2" id="KW-1185">Reference proteome</keyword>
<dbReference type="Proteomes" id="UP001148737">
    <property type="component" value="Unassembled WGS sequence"/>
</dbReference>
<proteinExistence type="predicted"/>
<reference evidence="1" key="1">
    <citation type="submission" date="2022-07" db="EMBL/GenBank/DDBJ databases">
        <title>Genome Sequence of Lecanicillium saksenae.</title>
        <authorList>
            <person name="Buettner E."/>
        </authorList>
    </citation>
    <scope>NUCLEOTIDE SEQUENCE</scope>
    <source>
        <strain evidence="1">VT-O1</strain>
    </source>
</reference>
<comment type="caution">
    <text evidence="1">The sequence shown here is derived from an EMBL/GenBank/DDBJ whole genome shotgun (WGS) entry which is preliminary data.</text>
</comment>